<dbReference type="SUPFAM" id="SSF52540">
    <property type="entry name" value="P-loop containing nucleoside triphosphate hydrolases"/>
    <property type="match status" value="1"/>
</dbReference>
<sequence length="238" mass="25824">MRRILVVGSSGAGKSTLAGELARRLDLPLIHLDRHYWRPGWTAPDPVEFRAEVAALAARPAWVMDGNYAGTLDLRLPRADALVLCDPSRVRCLTRVLRRRWLHRAMPGAAGPDRPIPDAAGSGRTMPNATGPVRPTSVAAGPVRPTSDAAGPGRPSSDAAGPGRPSSDVAGPVRATARPDLPDGCPERIDLDLLRYVWRYPRHSRPRVLAAVAAYAPTIPVHRLRRPRDVARFLDHLT</sequence>
<keyword evidence="3" id="KW-1185">Reference proteome</keyword>
<evidence type="ECO:0000313" key="3">
    <source>
        <dbReference type="Proteomes" id="UP001612812"/>
    </source>
</evidence>
<dbReference type="InterPro" id="IPR027417">
    <property type="entry name" value="P-loop_NTPase"/>
</dbReference>
<evidence type="ECO:0000256" key="1">
    <source>
        <dbReference type="SAM" id="MobiDB-lite"/>
    </source>
</evidence>
<comment type="caution">
    <text evidence="2">The sequence shown here is derived from an EMBL/GenBank/DDBJ whole genome shotgun (WGS) entry which is preliminary data.</text>
</comment>
<accession>A0ABW7ZSG9</accession>
<dbReference type="RefSeq" id="WP_396766406.1">
    <property type="nucleotide sequence ID" value="NZ_JBITLA010000014.1"/>
</dbReference>
<protein>
    <recommendedName>
        <fullName evidence="4">Adenylate kinase</fullName>
    </recommendedName>
</protein>
<dbReference type="EMBL" id="JBITLE010000012">
    <property type="protein sequence ID" value="MFI7265530.1"/>
    <property type="molecule type" value="Genomic_DNA"/>
</dbReference>
<evidence type="ECO:0008006" key="4">
    <source>
        <dbReference type="Google" id="ProtNLM"/>
    </source>
</evidence>
<feature type="region of interest" description="Disordered" evidence="1">
    <location>
        <begin position="107"/>
        <end position="181"/>
    </location>
</feature>
<dbReference type="Gene3D" id="3.40.50.300">
    <property type="entry name" value="P-loop containing nucleotide triphosphate hydrolases"/>
    <property type="match status" value="1"/>
</dbReference>
<dbReference type="InterPro" id="IPR052922">
    <property type="entry name" value="Cytidylate_Kinase-2"/>
</dbReference>
<reference evidence="2 3" key="1">
    <citation type="submission" date="2024-10" db="EMBL/GenBank/DDBJ databases">
        <title>The Natural Products Discovery Center: Release of the First 8490 Sequenced Strains for Exploring Actinobacteria Biosynthetic Diversity.</title>
        <authorList>
            <person name="Kalkreuter E."/>
            <person name="Kautsar S.A."/>
            <person name="Yang D."/>
            <person name="Bader C.D."/>
            <person name="Teijaro C.N."/>
            <person name="Fluegel L."/>
            <person name="Davis C.M."/>
            <person name="Simpson J.R."/>
            <person name="Lauterbach L."/>
            <person name="Steele A.D."/>
            <person name="Gui C."/>
            <person name="Meng S."/>
            <person name="Li G."/>
            <person name="Viehrig K."/>
            <person name="Ye F."/>
            <person name="Su P."/>
            <person name="Kiefer A.F."/>
            <person name="Nichols A."/>
            <person name="Cepeda A.J."/>
            <person name="Yan W."/>
            <person name="Fan B."/>
            <person name="Jiang Y."/>
            <person name="Adhikari A."/>
            <person name="Zheng C.-J."/>
            <person name="Schuster L."/>
            <person name="Cowan T.M."/>
            <person name="Smanski M.J."/>
            <person name="Chevrette M.G."/>
            <person name="De Carvalho L.P.S."/>
            <person name="Shen B."/>
        </authorList>
    </citation>
    <scope>NUCLEOTIDE SEQUENCE [LARGE SCALE GENOMIC DNA]</scope>
    <source>
        <strain evidence="2 3">NPDC049845</strain>
    </source>
</reference>
<dbReference type="Proteomes" id="UP001612812">
    <property type="component" value="Unassembled WGS sequence"/>
</dbReference>
<gene>
    <name evidence="2" type="ORF">ACIBP4_24915</name>
</gene>
<proteinExistence type="predicted"/>
<evidence type="ECO:0000313" key="2">
    <source>
        <dbReference type="EMBL" id="MFI7265530.1"/>
    </source>
</evidence>
<dbReference type="PANTHER" id="PTHR37816">
    <property type="entry name" value="YALI0E33011P"/>
    <property type="match status" value="1"/>
</dbReference>
<name>A0ABW7ZSG9_9ACTN</name>
<organism evidence="2 3">
    <name type="scientific">Micromonospora maritima</name>
    <dbReference type="NCBI Taxonomy" id="986711"/>
    <lineage>
        <taxon>Bacteria</taxon>
        <taxon>Bacillati</taxon>
        <taxon>Actinomycetota</taxon>
        <taxon>Actinomycetes</taxon>
        <taxon>Micromonosporales</taxon>
        <taxon>Micromonosporaceae</taxon>
        <taxon>Micromonospora</taxon>
    </lineage>
</organism>
<dbReference type="PANTHER" id="PTHR37816:SF1">
    <property type="entry name" value="TOXIN"/>
    <property type="match status" value="1"/>
</dbReference>